<keyword evidence="2" id="KW-0547">Nucleotide-binding</keyword>
<dbReference type="EMBL" id="MK072077">
    <property type="protein sequence ID" value="AYV78410.1"/>
    <property type="molecule type" value="Genomic_DNA"/>
</dbReference>
<accession>A0A3G4ZU30</accession>
<dbReference type="Gene3D" id="3.40.50.300">
    <property type="entry name" value="P-loop containing nucleotide triphosphate hydrolases"/>
    <property type="match status" value="2"/>
</dbReference>
<gene>
    <name evidence="2" type="ORF">Edafosvirus12_9</name>
</gene>
<name>A0A3G4ZU30_9VIRU</name>
<dbReference type="InterPro" id="IPR027417">
    <property type="entry name" value="P-loop_NTPase"/>
</dbReference>
<keyword evidence="2" id="KW-0347">Helicase</keyword>
<dbReference type="CDD" id="cd18809">
    <property type="entry name" value="SF1_C_RecD"/>
    <property type="match status" value="1"/>
</dbReference>
<keyword evidence="2" id="KW-0067">ATP-binding</keyword>
<feature type="domain" description="UvrD-like helicase C-terminal" evidence="1">
    <location>
        <begin position="663"/>
        <end position="713"/>
    </location>
</feature>
<protein>
    <submittedName>
        <fullName evidence="2">UvrD-family helicase</fullName>
    </submittedName>
</protein>
<proteinExistence type="predicted"/>
<dbReference type="Pfam" id="PF13538">
    <property type="entry name" value="UvrD_C_2"/>
    <property type="match status" value="1"/>
</dbReference>
<dbReference type="Pfam" id="PF13245">
    <property type="entry name" value="AAA_19"/>
    <property type="match status" value="1"/>
</dbReference>
<evidence type="ECO:0000313" key="2">
    <source>
        <dbReference type="EMBL" id="AYV78410.1"/>
    </source>
</evidence>
<dbReference type="SUPFAM" id="SSF52540">
    <property type="entry name" value="P-loop containing nucleoside triphosphate hydrolases"/>
    <property type="match status" value="1"/>
</dbReference>
<sequence length="715" mass="83603">MDITKFFQIQDKVIHNNTDSKQYSKFIGLLTILKSKEFIDLLEFTYLTNFIKFNSGSLICSNWLAMILNKLNEKNPEDETIKKFTNCCEKIFNNFLTIDKNIFIDSEKLLQNIIIKKKEQMEFTNDQKIGIKNIFTFLNDTTVTTYGLFGTPGSGKTTTITEFVYYLLSNNFINSVALTASTHKATNVLKSKFRHCVISLLSQKFTTYKPNMTLEECLYKLNSVNIKIEFITLHKLLNYKNDYDISGGERLFVRNGPGSIHTYDFIVVDEASMSNFQIITHIFEDIRKETKNSGNYKKIPKVLFSGDPCQLCPVHESKSAIFAKTEEDLSLKLFIQTLPESLTNATEEINKNFEYLKKDILGMKYTMLIEVVRNKISNVINLCSSLRNWVLGTLDFPKIRDYTKGDSVFAYKYTDKSTKFLKKEEKNQVNEHKIDTMWFKQFIENCLLENGNNNNMIITHTNKQADIYNNAYRKIMFKDKKHLEKYEIGDILILNDFYNYDETAIKDKNNNNKNFYTSEQIKVINIERVMKKCSNFLDSIPNKALKIKYSNQINAKYKRFIKQLNTATKREYHVWKLHINRLADLVDKKANITTFHIYVIDDKSIEGLEKDKSEATILIKKFRKDLKINFSEQLKQIDNEIIKSFWREYNNIFINPFANISYGVAISVYKSQGSQYFNVFVDCHDIHAYTRNGEDEKRLIYTAITRSANEIHLLI</sequence>
<reference evidence="2" key="1">
    <citation type="submission" date="2018-10" db="EMBL/GenBank/DDBJ databases">
        <title>Hidden diversity of soil giant viruses.</title>
        <authorList>
            <person name="Schulz F."/>
            <person name="Alteio L."/>
            <person name="Goudeau D."/>
            <person name="Ryan E.M."/>
            <person name="Malmstrom R.R."/>
            <person name="Blanchard J."/>
            <person name="Woyke T."/>
        </authorList>
    </citation>
    <scope>NUCLEOTIDE SEQUENCE</scope>
    <source>
        <strain evidence="2">EDV1</strain>
    </source>
</reference>
<dbReference type="InterPro" id="IPR027785">
    <property type="entry name" value="UvrD-like_helicase_C"/>
</dbReference>
<keyword evidence="2" id="KW-0378">Hydrolase</keyword>
<dbReference type="GO" id="GO:0004386">
    <property type="term" value="F:helicase activity"/>
    <property type="evidence" value="ECO:0007669"/>
    <property type="project" value="UniProtKB-KW"/>
</dbReference>
<evidence type="ECO:0000259" key="1">
    <source>
        <dbReference type="Pfam" id="PF13538"/>
    </source>
</evidence>
<organism evidence="2">
    <name type="scientific">Edafosvirus sp</name>
    <dbReference type="NCBI Taxonomy" id="2487765"/>
    <lineage>
        <taxon>Viruses</taxon>
        <taxon>Varidnaviria</taxon>
        <taxon>Bamfordvirae</taxon>
        <taxon>Nucleocytoviricota</taxon>
        <taxon>Megaviricetes</taxon>
        <taxon>Imitervirales</taxon>
        <taxon>Mimiviridae</taxon>
        <taxon>Klosneuvirinae</taxon>
    </lineage>
</organism>